<dbReference type="STRING" id="1341132.A0A3F3PHJ2"/>
<evidence type="ECO:0000313" key="1">
    <source>
        <dbReference type="EMBL" id="RDH26420.1"/>
    </source>
</evidence>
<protein>
    <submittedName>
        <fullName evidence="1">Uncharacterized protein</fullName>
    </submittedName>
</protein>
<accession>A0A3F3PHJ2</accession>
<dbReference type="EMBL" id="KZ852150">
    <property type="protein sequence ID" value="RDH26420.1"/>
    <property type="molecule type" value="Genomic_DNA"/>
</dbReference>
<dbReference type="Proteomes" id="UP000253729">
    <property type="component" value="Unassembled WGS sequence"/>
</dbReference>
<dbReference type="GeneID" id="38136846"/>
<organism evidence="1 2">
    <name type="scientific">Aspergillus welwitschiae</name>
    <dbReference type="NCBI Taxonomy" id="1341132"/>
    <lineage>
        <taxon>Eukaryota</taxon>
        <taxon>Fungi</taxon>
        <taxon>Dikarya</taxon>
        <taxon>Ascomycota</taxon>
        <taxon>Pezizomycotina</taxon>
        <taxon>Eurotiomycetes</taxon>
        <taxon>Eurotiomycetidae</taxon>
        <taxon>Eurotiales</taxon>
        <taxon>Aspergillaceae</taxon>
        <taxon>Aspergillus</taxon>
        <taxon>Aspergillus subgen. Circumdati</taxon>
    </lineage>
</organism>
<keyword evidence="2" id="KW-1185">Reference proteome</keyword>
<name>A0A3F3PHJ2_9EURO</name>
<sequence>MTILSPSLLAIDAPQPFLLPITSACRRRQSSHDPPLSWSLFPVDRSLDSLP</sequence>
<dbReference type="AlphaFoldDB" id="A0A3F3PHJ2"/>
<dbReference type="RefSeq" id="XP_026619442.1">
    <property type="nucleotide sequence ID" value="XM_026768490.1"/>
</dbReference>
<reference evidence="1 2" key="1">
    <citation type="submission" date="2018-07" db="EMBL/GenBank/DDBJ databases">
        <title>The genomes of Aspergillus section Nigri reveals drivers in fungal speciation.</title>
        <authorList>
            <consortium name="DOE Joint Genome Institute"/>
            <person name="Vesth T.C."/>
            <person name="Nybo J."/>
            <person name="Theobald S."/>
            <person name="Brandl J."/>
            <person name="Frisvad J.C."/>
            <person name="Nielsen K.F."/>
            <person name="Lyhne E.K."/>
            <person name="Kogle M.E."/>
            <person name="Kuo A."/>
            <person name="Riley R."/>
            <person name="Clum A."/>
            <person name="Nolan M."/>
            <person name="Lipzen A."/>
            <person name="Salamov A."/>
            <person name="Henrissat B."/>
            <person name="Wiebenga A."/>
            <person name="De vries R.P."/>
            <person name="Grigoriev I.V."/>
            <person name="Mortensen U.H."/>
            <person name="Andersen M.R."/>
            <person name="Baker S.E."/>
        </authorList>
    </citation>
    <scope>NUCLEOTIDE SEQUENCE [LARGE SCALE GENOMIC DNA]</scope>
    <source>
        <strain evidence="1 2">CBS 139.54b</strain>
    </source>
</reference>
<evidence type="ECO:0000313" key="2">
    <source>
        <dbReference type="Proteomes" id="UP000253729"/>
    </source>
</evidence>
<gene>
    <name evidence="1" type="ORF">BDQ94DRAFT_155568</name>
</gene>
<proteinExistence type="predicted"/>